<name>A0A077WBL7_9FUNG</name>
<dbReference type="EMBL" id="LK023314">
    <property type="protein sequence ID" value="CDS04100.1"/>
    <property type="molecule type" value="Genomic_DNA"/>
</dbReference>
<dbReference type="PROSITE" id="PS51720">
    <property type="entry name" value="G_AIG1"/>
    <property type="match status" value="1"/>
</dbReference>
<dbReference type="Pfam" id="PF04548">
    <property type="entry name" value="AIG1"/>
    <property type="match status" value="1"/>
</dbReference>
<keyword evidence="2" id="KW-0342">GTP-binding</keyword>
<accession>A0A077WBL7</accession>
<dbReference type="PANTHER" id="PTHR10903:SF184">
    <property type="entry name" value="GTP-BINDING PROTEIN A"/>
    <property type="match status" value="1"/>
</dbReference>
<evidence type="ECO:0000256" key="1">
    <source>
        <dbReference type="ARBA" id="ARBA00022741"/>
    </source>
</evidence>
<sequence length="271" mass="30845">MTVSNAILNETNLNEHLNDPQTHVVSAIGALGTGKSSLLNTMCGERVFETGETFATTTTIASVVRSWKYIPTTKYVHLVDTPGLCASSARDRQNVQEMVRYFKSLAYGVSAFLLVFDIKDIRLDAYTQDMLSLFQQLLGKDFWNFVVLVFTHVDDEVRDELDDAIEAVLDPEEGFVAEITRLYKLSPKSFVPNVIFATTKDVRMSSYGQRQIREIYNSVVRCEARNEHRRFNCTWLQQIRAHSSEEEKTEFITQSIMGAWSNMASNVCRLQ</sequence>
<evidence type="ECO:0000313" key="4">
    <source>
        <dbReference type="EMBL" id="CDS04100.1"/>
    </source>
</evidence>
<dbReference type="InterPro" id="IPR045058">
    <property type="entry name" value="GIMA/IAN/Toc"/>
</dbReference>
<organism evidence="4">
    <name type="scientific">Lichtheimia ramosa</name>
    <dbReference type="NCBI Taxonomy" id="688394"/>
    <lineage>
        <taxon>Eukaryota</taxon>
        <taxon>Fungi</taxon>
        <taxon>Fungi incertae sedis</taxon>
        <taxon>Mucoromycota</taxon>
        <taxon>Mucoromycotina</taxon>
        <taxon>Mucoromycetes</taxon>
        <taxon>Mucorales</taxon>
        <taxon>Lichtheimiaceae</taxon>
        <taxon>Lichtheimia</taxon>
    </lineage>
</organism>
<dbReference type="Gene3D" id="3.40.50.300">
    <property type="entry name" value="P-loop containing nucleotide triphosphate hydrolases"/>
    <property type="match status" value="1"/>
</dbReference>
<dbReference type="PANTHER" id="PTHR10903">
    <property type="entry name" value="GTPASE, IMAP FAMILY MEMBER-RELATED"/>
    <property type="match status" value="1"/>
</dbReference>
<keyword evidence="1" id="KW-0547">Nucleotide-binding</keyword>
<dbReference type="GO" id="GO:0005525">
    <property type="term" value="F:GTP binding"/>
    <property type="evidence" value="ECO:0007669"/>
    <property type="project" value="UniProtKB-KW"/>
</dbReference>
<evidence type="ECO:0000259" key="3">
    <source>
        <dbReference type="PROSITE" id="PS51720"/>
    </source>
</evidence>
<dbReference type="AlphaFoldDB" id="A0A077WBL7"/>
<gene>
    <name evidence="4" type="ORF">LRAMOSA07055</name>
</gene>
<dbReference type="InterPro" id="IPR006703">
    <property type="entry name" value="G_AIG1"/>
</dbReference>
<dbReference type="InterPro" id="IPR027417">
    <property type="entry name" value="P-loop_NTPase"/>
</dbReference>
<protein>
    <recommendedName>
        <fullName evidence="3">AIG1-type G domain-containing protein</fullName>
    </recommendedName>
</protein>
<reference evidence="4" key="1">
    <citation type="journal article" date="2014" name="Genome Announc.">
        <title>De novo whole-genome sequence and genome annotation of Lichtheimia ramosa.</title>
        <authorList>
            <person name="Linde J."/>
            <person name="Schwartze V."/>
            <person name="Binder U."/>
            <person name="Lass-Florl C."/>
            <person name="Voigt K."/>
            <person name="Horn F."/>
        </authorList>
    </citation>
    <scope>NUCLEOTIDE SEQUENCE</scope>
    <source>
        <strain evidence="4">JMRC FSU:6197</strain>
    </source>
</reference>
<dbReference type="OrthoDB" id="8954335at2759"/>
<evidence type="ECO:0000256" key="2">
    <source>
        <dbReference type="ARBA" id="ARBA00023134"/>
    </source>
</evidence>
<feature type="domain" description="AIG1-type G" evidence="3">
    <location>
        <begin position="20"/>
        <end position="240"/>
    </location>
</feature>
<proteinExistence type="predicted"/>
<dbReference type="SUPFAM" id="SSF52540">
    <property type="entry name" value="P-loop containing nucleoside triphosphate hydrolases"/>
    <property type="match status" value="1"/>
</dbReference>